<accession>A0ACB7CAZ3</accession>
<protein>
    <submittedName>
        <fullName evidence="1">Uncharacterized protein</fullName>
    </submittedName>
</protein>
<evidence type="ECO:0000313" key="2">
    <source>
        <dbReference type="Proteomes" id="UP000768646"/>
    </source>
</evidence>
<dbReference type="Proteomes" id="UP000768646">
    <property type="component" value="Unassembled WGS sequence"/>
</dbReference>
<name>A0ACB7CAZ3_9ASCO</name>
<organism evidence="1 2">
    <name type="scientific">Pneumocystis oryctolagi</name>
    <dbReference type="NCBI Taxonomy" id="42067"/>
    <lineage>
        <taxon>Eukaryota</taxon>
        <taxon>Fungi</taxon>
        <taxon>Dikarya</taxon>
        <taxon>Ascomycota</taxon>
        <taxon>Taphrinomycotina</taxon>
        <taxon>Pneumocystomycetes</taxon>
        <taxon>Pneumocystaceae</taxon>
        <taxon>Pneumocystis</taxon>
    </lineage>
</organism>
<gene>
    <name evidence="1" type="ORF">PORY_001953</name>
</gene>
<keyword evidence="2" id="KW-1185">Reference proteome</keyword>
<comment type="caution">
    <text evidence="1">The sequence shown here is derived from an EMBL/GenBank/DDBJ whole genome shotgun (WGS) entry which is preliminary data.</text>
</comment>
<reference evidence="1 2" key="1">
    <citation type="journal article" date="2021" name="Commun. Biol.">
        <title>Genomic insights into the host specific adaptation of the Pneumocystis genus.</title>
        <authorList>
            <person name="Cisse O.H."/>
            <person name="Ma L."/>
            <person name="Dekker J.P."/>
            <person name="Khil P.P."/>
            <person name="Youn J.-H."/>
            <person name="Brenchley J.M."/>
            <person name="Blair R."/>
            <person name="Pahar B."/>
            <person name="Chabe M."/>
            <person name="Van Rompay K.K.A."/>
            <person name="Keesler R."/>
            <person name="Sukura A."/>
            <person name="Hirsch V."/>
            <person name="Kutty G."/>
            <person name="Liu Y."/>
            <person name="Peng L."/>
            <person name="Chen J."/>
            <person name="Song J."/>
            <person name="Weissenbacher-Lang C."/>
            <person name="Xu J."/>
            <person name="Upham N.S."/>
            <person name="Stajich J.E."/>
            <person name="Cuomo C.A."/>
            <person name="Cushion M.T."/>
            <person name="Kovacs J.A."/>
        </authorList>
    </citation>
    <scope>NUCLEOTIDE SEQUENCE [LARGE SCALE GENOMIC DNA]</scope>
    <source>
        <strain evidence="1 2">RABM</strain>
    </source>
</reference>
<proteinExistence type="predicted"/>
<dbReference type="EMBL" id="JABTEG010000007">
    <property type="protein sequence ID" value="KAG4304560.1"/>
    <property type="molecule type" value="Genomic_DNA"/>
</dbReference>
<sequence length="258" mass="29469">MNRHLIVFGGTGFLGRHICKTAVQKGWVVTLLSRKSKQEYIENNPDVSEWWKQVNWCKGDLKNENLIKDHMKSCSAVVYSVGILFETKYKQFLSGKDNFLSLFQPSQEDLSYDMLNRDFAINIAEIASKMNINMPFVYLSAADTFPGIPKRYIESKREAEDYIYSLPNIRPIIIRPSFMYSKERPISIPLAGIIDITSNINELFCKKIPFIGAAGIKPLKVETVANAVIQSIHNETFKGIADIQHIEKLEEELKKTCL</sequence>
<evidence type="ECO:0000313" key="1">
    <source>
        <dbReference type="EMBL" id="KAG4304560.1"/>
    </source>
</evidence>